<organism evidence="1">
    <name type="scientific">marine sediment metagenome</name>
    <dbReference type="NCBI Taxonomy" id="412755"/>
    <lineage>
        <taxon>unclassified sequences</taxon>
        <taxon>metagenomes</taxon>
        <taxon>ecological metagenomes</taxon>
    </lineage>
</organism>
<feature type="non-terminal residue" evidence="1">
    <location>
        <position position="31"/>
    </location>
</feature>
<proteinExistence type="predicted"/>
<dbReference type="EMBL" id="BARV01010927">
    <property type="protein sequence ID" value="GAI02770.1"/>
    <property type="molecule type" value="Genomic_DNA"/>
</dbReference>
<accession>X1LK49</accession>
<protein>
    <submittedName>
        <fullName evidence="1">Uncharacterized protein</fullName>
    </submittedName>
</protein>
<dbReference type="AlphaFoldDB" id="X1LK49"/>
<comment type="caution">
    <text evidence="1">The sequence shown here is derived from an EMBL/GenBank/DDBJ whole genome shotgun (WGS) entry which is preliminary data.</text>
</comment>
<evidence type="ECO:0000313" key="1">
    <source>
        <dbReference type="EMBL" id="GAI02770.1"/>
    </source>
</evidence>
<gene>
    <name evidence="1" type="ORF">S06H3_20956</name>
</gene>
<reference evidence="1" key="1">
    <citation type="journal article" date="2014" name="Front. Microbiol.">
        <title>High frequency of phylogenetically diverse reductive dehalogenase-homologous genes in deep subseafloor sedimentary metagenomes.</title>
        <authorList>
            <person name="Kawai M."/>
            <person name="Futagami T."/>
            <person name="Toyoda A."/>
            <person name="Takaki Y."/>
            <person name="Nishi S."/>
            <person name="Hori S."/>
            <person name="Arai W."/>
            <person name="Tsubouchi T."/>
            <person name="Morono Y."/>
            <person name="Uchiyama I."/>
            <person name="Ito T."/>
            <person name="Fujiyama A."/>
            <person name="Inagaki F."/>
            <person name="Takami H."/>
        </authorList>
    </citation>
    <scope>NUCLEOTIDE SEQUENCE</scope>
    <source>
        <strain evidence="1">Expedition CK06-06</strain>
    </source>
</reference>
<name>X1LK49_9ZZZZ</name>
<sequence length="31" mass="3407">MLADLAKATIDLYGNKETKLKRCGARVGEKL</sequence>